<evidence type="ECO:0008006" key="4">
    <source>
        <dbReference type="Google" id="ProtNLM"/>
    </source>
</evidence>
<protein>
    <recommendedName>
        <fullName evidence="4">Phosphate starvation-inducible protein PsiF</fullName>
    </recommendedName>
</protein>
<dbReference type="RefSeq" id="WP_015091261.1">
    <property type="nucleotide sequence ID" value="NZ_JBLUNS010000001.1"/>
</dbReference>
<accession>A0A1Z3N7Y1</accession>
<name>A0A1Z3N7Y1_BDEBC</name>
<dbReference type="EMBL" id="CP020946">
    <property type="protein sequence ID" value="ASD63568.1"/>
    <property type="molecule type" value="Genomic_DNA"/>
</dbReference>
<sequence length="64" mass="7027">MKTQWIAFFALALTFAVTQPGYAAKASKKELKAYSQACKSENPKASKKEIRKCVKEKAKASATT</sequence>
<feature type="chain" id="PRO_5011476985" description="Phosphate starvation-inducible protein PsiF" evidence="1">
    <location>
        <begin position="24"/>
        <end position="64"/>
    </location>
</feature>
<dbReference type="OrthoDB" id="9872507at2"/>
<keyword evidence="1" id="KW-0732">Signal</keyword>
<dbReference type="AlphaFoldDB" id="A0A1Z3N7Y1"/>
<evidence type="ECO:0000313" key="2">
    <source>
        <dbReference type="EMBL" id="ASD63568.1"/>
    </source>
</evidence>
<evidence type="ECO:0000256" key="1">
    <source>
        <dbReference type="SAM" id="SignalP"/>
    </source>
</evidence>
<dbReference type="Proteomes" id="UP000197003">
    <property type="component" value="Chromosome"/>
</dbReference>
<reference evidence="2 3" key="1">
    <citation type="submission" date="2017-04" db="EMBL/GenBank/DDBJ databases">
        <title>Whole genome sequence of Bdellovibrio bacteriovorus strain SSB218315.</title>
        <authorList>
            <person name="Oyedara O."/>
            <person name="Rodriguez-Perez M.A."/>
        </authorList>
    </citation>
    <scope>NUCLEOTIDE SEQUENCE [LARGE SCALE GENOMIC DNA]</scope>
    <source>
        <strain evidence="2 3">SSB218315</strain>
    </source>
</reference>
<gene>
    <name evidence="2" type="ORF">B9G79_08270</name>
</gene>
<organism evidence="2 3">
    <name type="scientific">Bdellovibrio bacteriovorus</name>
    <dbReference type="NCBI Taxonomy" id="959"/>
    <lineage>
        <taxon>Bacteria</taxon>
        <taxon>Pseudomonadati</taxon>
        <taxon>Bdellovibrionota</taxon>
        <taxon>Bdellovibrionia</taxon>
        <taxon>Bdellovibrionales</taxon>
        <taxon>Pseudobdellovibrionaceae</taxon>
        <taxon>Bdellovibrio</taxon>
    </lineage>
</organism>
<proteinExistence type="predicted"/>
<feature type="signal peptide" evidence="1">
    <location>
        <begin position="1"/>
        <end position="23"/>
    </location>
</feature>
<evidence type="ECO:0000313" key="3">
    <source>
        <dbReference type="Proteomes" id="UP000197003"/>
    </source>
</evidence>